<dbReference type="Gene3D" id="3.40.50.720">
    <property type="entry name" value="NAD(P)-binding Rossmann-like Domain"/>
    <property type="match status" value="1"/>
</dbReference>
<evidence type="ECO:0000313" key="7">
    <source>
        <dbReference type="EMBL" id="KND96030.1"/>
    </source>
</evidence>
<dbReference type="GO" id="GO:0004022">
    <property type="term" value="F:alcohol dehydrogenase (NAD+) activity"/>
    <property type="evidence" value="ECO:0007669"/>
    <property type="project" value="TreeGrafter"/>
</dbReference>
<dbReference type="VEuPathDB" id="FungiDB:CJI96_0004551"/>
<dbReference type="PANTHER" id="PTHR42940">
    <property type="entry name" value="ALCOHOL DEHYDROGENASE 1-RELATED"/>
    <property type="match status" value="1"/>
</dbReference>
<dbReference type="Pfam" id="PF08240">
    <property type="entry name" value="ADH_N"/>
    <property type="match status" value="1"/>
</dbReference>
<proteinExistence type="inferred from homology"/>
<evidence type="ECO:0000256" key="4">
    <source>
        <dbReference type="ARBA" id="ARBA00022833"/>
    </source>
</evidence>
<evidence type="ECO:0000256" key="2">
    <source>
        <dbReference type="ARBA" id="ARBA00008072"/>
    </source>
</evidence>
<sequence>MQASPLELKSKDTPIFIKRLFMPATQTAYGFERGKRKIQRWDNCPIPTPGANEVLLKIEAAGICHSDIHILMSQSPPMDRMVMGHEVCGTIAEVGLALTDDPRYEVGQRCALLIGMACGVCVDCRNGKDNQCSRARGGFGIFSDGGFQSYLVVKEVRCLLPIPDNVTFAQAALASDAILTPFHAIKKVRHVLNPTAKVLVFGAGGLGLNALQILRTYGCHIVSIDKNASNKELALQSGASEFYTSADDVDEDSESFDVCFDFVGYQATANGCVEYVKANGHIVVVGMGNSKLMLPNYNLARRDVTVYYNFGGTSLEQMEIMEWISRGVLKPVVQEAPMDELPMWMDKLERGEVVGRVVMVPSHKEKL</sequence>
<dbReference type="GO" id="GO:0046872">
    <property type="term" value="F:metal ion binding"/>
    <property type="evidence" value="ECO:0007669"/>
    <property type="project" value="UniProtKB-KW"/>
</dbReference>
<evidence type="ECO:0000313" key="8">
    <source>
        <dbReference type="Proteomes" id="UP000037122"/>
    </source>
</evidence>
<dbReference type="EMBL" id="LGST01000061">
    <property type="protein sequence ID" value="KND96030.1"/>
    <property type="molecule type" value="Genomic_DNA"/>
</dbReference>
<gene>
    <name evidence="7" type="ORF">QG37_07653</name>
</gene>
<dbReference type="InterPro" id="IPR036291">
    <property type="entry name" value="NAD(P)-bd_dom_sf"/>
</dbReference>
<evidence type="ECO:0000256" key="1">
    <source>
        <dbReference type="ARBA" id="ARBA00001947"/>
    </source>
</evidence>
<evidence type="ECO:0000256" key="3">
    <source>
        <dbReference type="ARBA" id="ARBA00022723"/>
    </source>
</evidence>
<comment type="caution">
    <text evidence="7">The sequence shown here is derived from an EMBL/GenBank/DDBJ whole genome shotgun (WGS) entry which is preliminary data.</text>
</comment>
<reference evidence="8" key="1">
    <citation type="journal article" date="2015" name="BMC Genomics">
        <title>Draft genome of a commonly misdiagnosed multidrug resistant pathogen Candida auris.</title>
        <authorList>
            <person name="Chatterjee S."/>
            <person name="Alampalli S.V."/>
            <person name="Nageshan R.K."/>
            <person name="Chettiar S.T."/>
            <person name="Joshi S."/>
            <person name="Tatu U.S."/>
        </authorList>
    </citation>
    <scope>NUCLEOTIDE SEQUENCE [LARGE SCALE GENOMIC DNA]</scope>
    <source>
        <strain evidence="8">6684</strain>
    </source>
</reference>
<accession>A0A0L0NQU6</accession>
<protein>
    <recommendedName>
        <fullName evidence="6">Enoyl reductase (ER) domain-containing protein</fullName>
    </recommendedName>
</protein>
<dbReference type="SMART" id="SM00829">
    <property type="entry name" value="PKS_ER"/>
    <property type="match status" value="1"/>
</dbReference>
<evidence type="ECO:0000259" key="6">
    <source>
        <dbReference type="SMART" id="SM00829"/>
    </source>
</evidence>
<dbReference type="VEuPathDB" id="FungiDB:QG37_07653"/>
<dbReference type="VEuPathDB" id="FungiDB:CJJ09_004614"/>
<dbReference type="AlphaFoldDB" id="A0A0L0NQU6"/>
<dbReference type="InterPro" id="IPR013149">
    <property type="entry name" value="ADH-like_C"/>
</dbReference>
<keyword evidence="3" id="KW-0479">Metal-binding</keyword>
<organism evidence="7 8">
    <name type="scientific">Candidozyma auris</name>
    <name type="common">Yeast</name>
    <name type="synonym">Candida auris</name>
    <dbReference type="NCBI Taxonomy" id="498019"/>
    <lineage>
        <taxon>Eukaryota</taxon>
        <taxon>Fungi</taxon>
        <taxon>Dikarya</taxon>
        <taxon>Ascomycota</taxon>
        <taxon>Saccharomycotina</taxon>
        <taxon>Pichiomycetes</taxon>
        <taxon>Metschnikowiaceae</taxon>
        <taxon>Candidozyma</taxon>
    </lineage>
</organism>
<dbReference type="VEuPathDB" id="FungiDB:CJJ07_002785"/>
<dbReference type="InterPro" id="IPR013154">
    <property type="entry name" value="ADH-like_N"/>
</dbReference>
<dbReference type="SUPFAM" id="SSF50129">
    <property type="entry name" value="GroES-like"/>
    <property type="match status" value="1"/>
</dbReference>
<dbReference type="Gene3D" id="3.90.180.10">
    <property type="entry name" value="Medium-chain alcohol dehydrogenases, catalytic domain"/>
    <property type="match status" value="1"/>
</dbReference>
<comment type="similarity">
    <text evidence="2">Belongs to the zinc-containing alcohol dehydrogenase family.</text>
</comment>
<name>A0A0L0NQU6_CANAR</name>
<dbReference type="VEuPathDB" id="FungiDB:CJI97_004852"/>
<dbReference type="PANTHER" id="PTHR42940:SF8">
    <property type="entry name" value="VACUOLAR PROTEIN SORTING-ASSOCIATED PROTEIN 11"/>
    <property type="match status" value="1"/>
</dbReference>
<dbReference type="CDD" id="cd08254">
    <property type="entry name" value="hydroxyacyl_CoA_DH"/>
    <property type="match status" value="1"/>
</dbReference>
<feature type="domain" description="Enoyl reductase (ER)" evidence="6">
    <location>
        <begin position="34"/>
        <end position="359"/>
    </location>
</feature>
<dbReference type="InterPro" id="IPR020843">
    <property type="entry name" value="ER"/>
</dbReference>
<dbReference type="Pfam" id="PF00107">
    <property type="entry name" value="ADH_zinc_N"/>
    <property type="match status" value="1"/>
</dbReference>
<dbReference type="GO" id="GO:0005737">
    <property type="term" value="C:cytoplasm"/>
    <property type="evidence" value="ECO:0007669"/>
    <property type="project" value="TreeGrafter"/>
</dbReference>
<dbReference type="SUPFAM" id="SSF51735">
    <property type="entry name" value="NAD(P)-binding Rossmann-fold domains"/>
    <property type="match status" value="1"/>
</dbReference>
<dbReference type="Proteomes" id="UP000037122">
    <property type="component" value="Unassembled WGS sequence"/>
</dbReference>
<keyword evidence="5" id="KW-0560">Oxidoreductase</keyword>
<evidence type="ECO:0000256" key="5">
    <source>
        <dbReference type="ARBA" id="ARBA00023002"/>
    </source>
</evidence>
<dbReference type="VEuPathDB" id="FungiDB:B9J08_004600"/>
<dbReference type="InterPro" id="IPR011032">
    <property type="entry name" value="GroES-like_sf"/>
</dbReference>
<comment type="cofactor">
    <cofactor evidence="1">
        <name>Zn(2+)</name>
        <dbReference type="ChEBI" id="CHEBI:29105"/>
    </cofactor>
</comment>
<keyword evidence="4" id="KW-0862">Zinc</keyword>